<dbReference type="SUPFAM" id="SSF54913">
    <property type="entry name" value="GlnB-like"/>
    <property type="match status" value="1"/>
</dbReference>
<proteinExistence type="inferred from homology"/>
<dbReference type="Pfam" id="PF03091">
    <property type="entry name" value="CutA1"/>
    <property type="match status" value="1"/>
</dbReference>
<evidence type="ECO:0000256" key="2">
    <source>
        <dbReference type="SAM" id="Phobius"/>
    </source>
</evidence>
<keyword evidence="2" id="KW-0472">Membrane</keyword>
<dbReference type="AlphaFoldDB" id="A0A7R9BHC6"/>
<dbReference type="GO" id="GO:0005507">
    <property type="term" value="F:copper ion binding"/>
    <property type="evidence" value="ECO:0007669"/>
    <property type="project" value="TreeGrafter"/>
</dbReference>
<dbReference type="InterPro" id="IPR015867">
    <property type="entry name" value="N-reg_PII/ATP_PRibTrfase_C"/>
</dbReference>
<dbReference type="GO" id="GO:0010038">
    <property type="term" value="P:response to metal ion"/>
    <property type="evidence" value="ECO:0007669"/>
    <property type="project" value="InterPro"/>
</dbReference>
<protein>
    <submittedName>
        <fullName evidence="3">Uncharacterized protein</fullName>
    </submittedName>
</protein>
<name>A0A7R9BHC6_9CRUS</name>
<dbReference type="EMBL" id="OA882314">
    <property type="protein sequence ID" value="CAD7274668.1"/>
    <property type="molecule type" value="Genomic_DNA"/>
</dbReference>
<sequence>MIGQVLQVVIRHPIVTGVVLGVASLSWSFSSIAVRAKTTAYFMNSGDKNSGTAFSFAFVTAPDESKAKELARGLVSEKLAACVNIVPKILSVYEWEGKINEDNEVLMMIKTRTNRVDELSAYIRKHHPYEVAEVIAATITQGNAPYLKWLGEVVPDVNKKL</sequence>
<reference evidence="3" key="1">
    <citation type="submission" date="2020-11" db="EMBL/GenBank/DDBJ databases">
        <authorList>
            <person name="Tran Van P."/>
        </authorList>
    </citation>
    <scope>NUCLEOTIDE SEQUENCE</scope>
</reference>
<gene>
    <name evidence="3" type="ORF">NMOB1V02_LOCUS2491</name>
</gene>
<dbReference type="PANTHER" id="PTHR23419">
    <property type="entry name" value="DIVALENT CATION TOLERANCE CUTA-RELATED"/>
    <property type="match status" value="1"/>
</dbReference>
<dbReference type="InterPro" id="IPR011322">
    <property type="entry name" value="N-reg_PII-like_a/b"/>
</dbReference>
<organism evidence="3">
    <name type="scientific">Notodromas monacha</name>
    <dbReference type="NCBI Taxonomy" id="399045"/>
    <lineage>
        <taxon>Eukaryota</taxon>
        <taxon>Metazoa</taxon>
        <taxon>Ecdysozoa</taxon>
        <taxon>Arthropoda</taxon>
        <taxon>Crustacea</taxon>
        <taxon>Oligostraca</taxon>
        <taxon>Ostracoda</taxon>
        <taxon>Podocopa</taxon>
        <taxon>Podocopida</taxon>
        <taxon>Cypridocopina</taxon>
        <taxon>Cypridoidea</taxon>
        <taxon>Cyprididae</taxon>
        <taxon>Notodromas</taxon>
    </lineage>
</organism>
<dbReference type="InterPro" id="IPR004323">
    <property type="entry name" value="Ion_tolerance_CutA"/>
</dbReference>
<keyword evidence="2" id="KW-1133">Transmembrane helix</keyword>
<dbReference type="Gene3D" id="3.30.70.120">
    <property type="match status" value="1"/>
</dbReference>
<keyword evidence="2" id="KW-0812">Transmembrane</keyword>
<evidence type="ECO:0000313" key="4">
    <source>
        <dbReference type="Proteomes" id="UP000678499"/>
    </source>
</evidence>
<keyword evidence="4" id="KW-1185">Reference proteome</keyword>
<accession>A0A7R9BHC6</accession>
<dbReference type="PANTHER" id="PTHR23419:SF8">
    <property type="entry name" value="FI09726P"/>
    <property type="match status" value="1"/>
</dbReference>
<evidence type="ECO:0000256" key="1">
    <source>
        <dbReference type="ARBA" id="ARBA00010169"/>
    </source>
</evidence>
<dbReference type="Proteomes" id="UP000678499">
    <property type="component" value="Unassembled WGS sequence"/>
</dbReference>
<comment type="similarity">
    <text evidence="1">Belongs to the CutA family.</text>
</comment>
<feature type="transmembrane region" description="Helical" evidence="2">
    <location>
        <begin position="14"/>
        <end position="34"/>
    </location>
</feature>
<dbReference type="EMBL" id="CAJPEX010000277">
    <property type="protein sequence ID" value="CAG0914820.1"/>
    <property type="molecule type" value="Genomic_DNA"/>
</dbReference>
<evidence type="ECO:0000313" key="3">
    <source>
        <dbReference type="EMBL" id="CAD7274668.1"/>
    </source>
</evidence>
<dbReference type="OrthoDB" id="2017693at2759"/>